<dbReference type="EMBL" id="CP049074">
    <property type="protein sequence ID" value="QKR00817.1"/>
    <property type="molecule type" value="Genomic_DNA"/>
</dbReference>
<reference evidence="1 2" key="1">
    <citation type="submission" date="2020-02" db="EMBL/GenBank/DDBJ databases">
        <title>Comparative genome analysis reveals the metabolism and evolution of the thermophilic archaeal genus Metallosphaera.</title>
        <authorList>
            <person name="Jiang C."/>
        </authorList>
    </citation>
    <scope>NUCLEOTIDE SEQUENCE [LARGE SCALE GENOMIC DNA]</scope>
    <source>
        <strain evidence="1 2">Ric-A</strain>
    </source>
</reference>
<gene>
    <name evidence="1" type="ORF">GWK48_10860</name>
</gene>
<evidence type="ECO:0000313" key="1">
    <source>
        <dbReference type="EMBL" id="QKR00817.1"/>
    </source>
</evidence>
<dbReference type="Proteomes" id="UP000509301">
    <property type="component" value="Chromosome"/>
</dbReference>
<dbReference type="RefSeq" id="WP_174632196.1">
    <property type="nucleotide sequence ID" value="NZ_CP049074.1"/>
</dbReference>
<evidence type="ECO:0000313" key="2">
    <source>
        <dbReference type="Proteomes" id="UP000509301"/>
    </source>
</evidence>
<dbReference type="AlphaFoldDB" id="A0A6N0NX59"/>
<accession>A0A6N0NX59</accession>
<proteinExistence type="predicted"/>
<protein>
    <submittedName>
        <fullName evidence="1">Uncharacterized protein</fullName>
    </submittedName>
</protein>
<organism evidence="1 2">
    <name type="scientific">Metallosphaera tengchongensis</name>
    <dbReference type="NCBI Taxonomy" id="1532350"/>
    <lineage>
        <taxon>Archaea</taxon>
        <taxon>Thermoproteota</taxon>
        <taxon>Thermoprotei</taxon>
        <taxon>Sulfolobales</taxon>
        <taxon>Sulfolobaceae</taxon>
        <taxon>Metallosphaera</taxon>
    </lineage>
</organism>
<dbReference type="GeneID" id="55642449"/>
<name>A0A6N0NX59_9CREN</name>
<keyword evidence="2" id="KW-1185">Reference proteome</keyword>
<dbReference type="KEGG" id="mten:GWK48_10860"/>
<sequence>MSSLLFQGFSCVDNINKPGNTYSTPTDKFPSLEGNFVNGSLALVLAPVPNNYLTLAHVGLVMAYGLEYNGNETYVNVIGTYNNEGNFGPTQGWSIYLFLTESSQYPYGNHSIPYWVTQVIPTTSNETSKNFQLGEFFLSGEYTITPTPFPYSTTPYIVVYFLPGFSGSVYLYIVNLTSPKTPPNVTKIGLGYGFEPKPGDAVLMSVTFSHNGALKVFTEDLTTGENKTFVYDLKFDPSPGEYWTAVGGNTSNNAVNG</sequence>